<organism evidence="5 6">
    <name type="scientific">Musa acuminata subsp. malaccensis</name>
    <name type="common">Wild banana</name>
    <name type="synonym">Musa malaccensis</name>
    <dbReference type="NCBI Taxonomy" id="214687"/>
    <lineage>
        <taxon>Eukaryota</taxon>
        <taxon>Viridiplantae</taxon>
        <taxon>Streptophyta</taxon>
        <taxon>Embryophyta</taxon>
        <taxon>Tracheophyta</taxon>
        <taxon>Spermatophyta</taxon>
        <taxon>Magnoliopsida</taxon>
        <taxon>Liliopsida</taxon>
        <taxon>Zingiberales</taxon>
        <taxon>Musaceae</taxon>
        <taxon>Musa</taxon>
    </lineage>
</organism>
<sequence length="437" mass="47513">MSDSKAMDLEKTDFSSVGKGTAAAPACSICLELVLDKGRRSTAKLQCGHEFHLDCIGSAFNAKGAMQCPNCRKVEKGRWLYANGNHSSADFDIDGWVTEDIYDLGYSELPFGFQWLPFRGFTQLASLFEEAESVPSFYHEFMGNSMFQDPTNSSTSSHICPYLALHGFPNAMRAAPLSSADSVPDSGLFHQHPVSLGAQSSSDMMNSHSFPATEPPQTHSWQQQHPLSFPFSGNADQSASQYGVRMSRNDTGNQHRLGSFVHPHPLMHGSVARSGSNLVGSVGPPMTGEVRGHNSGLGSHMYQPSLFSSSLLSSPFTPIRRMRPRGVTLVSSVGAPSSAEVGGFYGFSVSGSVNRNHQEGDNLGRHVDRFYGWGRDGISPLPWIPVEGESHWWGPFNPSESPVPGGFTQRATPERATHNCPENGYQQMPPPGLPPYM</sequence>
<dbReference type="OMA" id="RKQCSIC"/>
<name>A0A804HXB8_MUSAM</name>
<dbReference type="PANTHER" id="PTHR46798:SF19">
    <property type="entry name" value="OS09G0511500 PROTEIN"/>
    <property type="match status" value="1"/>
</dbReference>
<reference evidence="5" key="2">
    <citation type="submission" date="2021-05" db="UniProtKB">
        <authorList>
            <consortium name="EnsemblPlants"/>
        </authorList>
    </citation>
    <scope>IDENTIFICATION</scope>
    <source>
        <strain evidence="5">subsp. malaccensis</strain>
    </source>
</reference>
<dbReference type="AlphaFoldDB" id="A0A804HXB8"/>
<protein>
    <submittedName>
        <fullName evidence="4">(wild Malaysian banana) hypothetical protein</fullName>
    </submittedName>
</protein>
<keyword evidence="1" id="KW-0479">Metal-binding</keyword>
<dbReference type="KEGG" id="mus:103973248"/>
<evidence type="ECO:0000313" key="5">
    <source>
        <dbReference type="EnsemblPlants" id="Ma01_p22900.1"/>
    </source>
</evidence>
<keyword evidence="6" id="KW-1185">Reference proteome</keyword>
<reference evidence="4" key="1">
    <citation type="submission" date="2021-03" db="EMBL/GenBank/DDBJ databases">
        <authorList>
            <consortium name="Genoscope - CEA"/>
            <person name="William W."/>
        </authorList>
    </citation>
    <scope>NUCLEOTIDE SEQUENCE</scope>
    <source>
        <strain evidence="4">Doubled-haploid Pahang</strain>
    </source>
</reference>
<evidence type="ECO:0000256" key="1">
    <source>
        <dbReference type="PROSITE-ProRule" id="PRU00175"/>
    </source>
</evidence>
<dbReference type="EMBL" id="HG996466">
    <property type="protein sequence ID" value="CAG1860496.1"/>
    <property type="molecule type" value="Genomic_DNA"/>
</dbReference>
<feature type="domain" description="RING-type" evidence="3">
    <location>
        <begin position="27"/>
        <end position="72"/>
    </location>
</feature>
<dbReference type="Gene3D" id="3.30.40.10">
    <property type="entry name" value="Zinc/RING finger domain, C3HC4 (zinc finger)"/>
    <property type="match status" value="1"/>
</dbReference>
<dbReference type="SUPFAM" id="SSF57850">
    <property type="entry name" value="RING/U-box"/>
    <property type="match status" value="1"/>
</dbReference>
<proteinExistence type="predicted"/>
<dbReference type="Pfam" id="PF13639">
    <property type="entry name" value="zf-RING_2"/>
    <property type="match status" value="1"/>
</dbReference>
<feature type="region of interest" description="Disordered" evidence="2">
    <location>
        <begin position="403"/>
        <end position="437"/>
    </location>
</feature>
<dbReference type="PANTHER" id="PTHR46798">
    <property type="entry name" value="OS09G0511500 PROTEIN"/>
    <property type="match status" value="1"/>
</dbReference>
<dbReference type="GO" id="GO:0005634">
    <property type="term" value="C:nucleus"/>
    <property type="evidence" value="ECO:0000318"/>
    <property type="project" value="GO_Central"/>
</dbReference>
<dbReference type="Proteomes" id="UP000012960">
    <property type="component" value="Unplaced"/>
</dbReference>
<evidence type="ECO:0000313" key="6">
    <source>
        <dbReference type="Proteomes" id="UP000012960"/>
    </source>
</evidence>
<dbReference type="SMART" id="SM00184">
    <property type="entry name" value="RING"/>
    <property type="match status" value="1"/>
</dbReference>
<dbReference type="EnsemblPlants" id="Ma01_t22900.1">
    <property type="protein sequence ID" value="Ma01_p22900.1"/>
    <property type="gene ID" value="Ma01_g22900"/>
</dbReference>
<dbReference type="Gramene" id="Ma01_t22900.1">
    <property type="protein sequence ID" value="Ma01_p22900.1"/>
    <property type="gene ID" value="Ma01_g22900"/>
</dbReference>
<evidence type="ECO:0000259" key="3">
    <source>
        <dbReference type="PROSITE" id="PS50089"/>
    </source>
</evidence>
<dbReference type="FunCoup" id="A0A804HXB8">
    <property type="interactions" value="173"/>
</dbReference>
<feature type="region of interest" description="Disordered" evidence="2">
    <location>
        <begin position="188"/>
        <end position="224"/>
    </location>
</feature>
<keyword evidence="1" id="KW-0863">Zinc-finger</keyword>
<accession>A0A804HXB8</accession>
<dbReference type="GO" id="GO:0008270">
    <property type="term" value="F:zinc ion binding"/>
    <property type="evidence" value="ECO:0007669"/>
    <property type="project" value="UniProtKB-KW"/>
</dbReference>
<dbReference type="CDD" id="cd16448">
    <property type="entry name" value="RING-H2"/>
    <property type="match status" value="1"/>
</dbReference>
<evidence type="ECO:0000313" key="4">
    <source>
        <dbReference type="EMBL" id="CAG1860496.1"/>
    </source>
</evidence>
<dbReference type="InterPro" id="IPR001841">
    <property type="entry name" value="Znf_RING"/>
</dbReference>
<dbReference type="GO" id="GO:0004842">
    <property type="term" value="F:ubiquitin-protein transferase activity"/>
    <property type="evidence" value="ECO:0000318"/>
    <property type="project" value="GO_Central"/>
</dbReference>
<evidence type="ECO:0000256" key="2">
    <source>
        <dbReference type="SAM" id="MobiDB-lite"/>
    </source>
</evidence>
<dbReference type="InterPro" id="IPR013083">
    <property type="entry name" value="Znf_RING/FYVE/PHD"/>
</dbReference>
<gene>
    <name evidence="4" type="ORF">GSMUA_98000.1</name>
</gene>
<keyword evidence="1" id="KW-0862">Zinc</keyword>
<dbReference type="PROSITE" id="PS50089">
    <property type="entry name" value="ZF_RING_2"/>
    <property type="match status" value="1"/>
</dbReference>
<feature type="compositionally biased region" description="Pro residues" evidence="2">
    <location>
        <begin position="428"/>
        <end position="437"/>
    </location>
</feature>
<feature type="compositionally biased region" description="Polar residues" evidence="2">
    <location>
        <begin position="197"/>
        <end position="224"/>
    </location>
</feature>
<dbReference type="OrthoDB" id="8062037at2759"/>
<dbReference type="InterPro" id="IPR044274">
    <property type="entry name" value="RFI2"/>
</dbReference>